<comment type="subcellular location">
    <subcellularLocation>
        <location evidence="1">Membrane</location>
        <topology evidence="1">Multi-pass membrane protein</topology>
    </subcellularLocation>
</comment>
<dbReference type="Pfam" id="PF04138">
    <property type="entry name" value="GtrA_DPMS_TM"/>
    <property type="match status" value="1"/>
</dbReference>
<keyword evidence="5 6" id="KW-0472">Membrane</keyword>
<evidence type="ECO:0000256" key="5">
    <source>
        <dbReference type="ARBA" id="ARBA00023136"/>
    </source>
</evidence>
<dbReference type="AlphaFoldDB" id="A0A1G2B7H3"/>
<sequence>MKRFSVRQFVKFGLVGVTNTTIDYTLYFALTRSLSFFQEHFLLANLISFVVAVTNSYFINKYWTFRDQGRWEYIQFSKFVLINAVALVIVELALFILVTHAGMYDLFAKAVAVVIAMFWNFFMNKHWVFRSKKAMEPPVMSGEST</sequence>
<feature type="transmembrane region" description="Helical" evidence="6">
    <location>
        <begin position="106"/>
        <end position="123"/>
    </location>
</feature>
<feature type="domain" description="GtrA/DPMS transmembrane" evidence="7">
    <location>
        <begin position="11"/>
        <end position="129"/>
    </location>
</feature>
<dbReference type="PANTHER" id="PTHR38459:SF1">
    <property type="entry name" value="PROPHAGE BACTOPRENOL-LINKED GLUCOSE TRANSLOCASE HOMOLOG"/>
    <property type="match status" value="1"/>
</dbReference>
<dbReference type="PANTHER" id="PTHR38459">
    <property type="entry name" value="PROPHAGE BACTOPRENOL-LINKED GLUCOSE TRANSLOCASE HOMOLOG"/>
    <property type="match status" value="1"/>
</dbReference>
<evidence type="ECO:0000256" key="6">
    <source>
        <dbReference type="SAM" id="Phobius"/>
    </source>
</evidence>
<proteinExistence type="inferred from homology"/>
<dbReference type="GO" id="GO:0000271">
    <property type="term" value="P:polysaccharide biosynthetic process"/>
    <property type="evidence" value="ECO:0007669"/>
    <property type="project" value="InterPro"/>
</dbReference>
<feature type="transmembrane region" description="Helical" evidence="6">
    <location>
        <begin position="42"/>
        <end position="59"/>
    </location>
</feature>
<keyword evidence="4 6" id="KW-1133">Transmembrane helix</keyword>
<feature type="transmembrane region" description="Helical" evidence="6">
    <location>
        <begin position="80"/>
        <end position="100"/>
    </location>
</feature>
<organism evidence="8 9">
    <name type="scientific">Candidatus Kerfeldbacteria bacterium RIFCSPLOWO2_01_FULL_48_11</name>
    <dbReference type="NCBI Taxonomy" id="1798543"/>
    <lineage>
        <taxon>Bacteria</taxon>
        <taxon>Candidatus Kerfeldiibacteriota</taxon>
    </lineage>
</organism>
<evidence type="ECO:0000259" key="7">
    <source>
        <dbReference type="Pfam" id="PF04138"/>
    </source>
</evidence>
<evidence type="ECO:0000313" key="8">
    <source>
        <dbReference type="EMBL" id="OGY85072.1"/>
    </source>
</evidence>
<dbReference type="STRING" id="1798543.A2898_02830"/>
<gene>
    <name evidence="8" type="ORF">A2898_02830</name>
</gene>
<protein>
    <recommendedName>
        <fullName evidence="7">GtrA/DPMS transmembrane domain-containing protein</fullName>
    </recommendedName>
</protein>
<comment type="caution">
    <text evidence="8">The sequence shown here is derived from an EMBL/GenBank/DDBJ whole genome shotgun (WGS) entry which is preliminary data.</text>
</comment>
<evidence type="ECO:0000256" key="2">
    <source>
        <dbReference type="ARBA" id="ARBA00009399"/>
    </source>
</evidence>
<evidence type="ECO:0000256" key="1">
    <source>
        <dbReference type="ARBA" id="ARBA00004141"/>
    </source>
</evidence>
<dbReference type="InterPro" id="IPR051401">
    <property type="entry name" value="GtrA_CellWall_Glycosyl"/>
</dbReference>
<evidence type="ECO:0000256" key="3">
    <source>
        <dbReference type="ARBA" id="ARBA00022692"/>
    </source>
</evidence>
<evidence type="ECO:0000256" key="4">
    <source>
        <dbReference type="ARBA" id="ARBA00022989"/>
    </source>
</evidence>
<comment type="similarity">
    <text evidence="2">Belongs to the GtrA family.</text>
</comment>
<dbReference type="GO" id="GO:0005886">
    <property type="term" value="C:plasma membrane"/>
    <property type="evidence" value="ECO:0007669"/>
    <property type="project" value="TreeGrafter"/>
</dbReference>
<feature type="transmembrane region" description="Helical" evidence="6">
    <location>
        <begin position="12"/>
        <end position="30"/>
    </location>
</feature>
<keyword evidence="3 6" id="KW-0812">Transmembrane</keyword>
<dbReference type="EMBL" id="MHKE01000002">
    <property type="protein sequence ID" value="OGY85072.1"/>
    <property type="molecule type" value="Genomic_DNA"/>
</dbReference>
<dbReference type="Proteomes" id="UP000179164">
    <property type="component" value="Unassembled WGS sequence"/>
</dbReference>
<dbReference type="InterPro" id="IPR007267">
    <property type="entry name" value="GtrA_DPMS_TM"/>
</dbReference>
<evidence type="ECO:0000313" key="9">
    <source>
        <dbReference type="Proteomes" id="UP000179164"/>
    </source>
</evidence>
<reference evidence="8 9" key="1">
    <citation type="journal article" date="2016" name="Nat. Commun.">
        <title>Thousands of microbial genomes shed light on interconnected biogeochemical processes in an aquifer system.</title>
        <authorList>
            <person name="Anantharaman K."/>
            <person name="Brown C.T."/>
            <person name="Hug L.A."/>
            <person name="Sharon I."/>
            <person name="Castelle C.J."/>
            <person name="Probst A.J."/>
            <person name="Thomas B.C."/>
            <person name="Singh A."/>
            <person name="Wilkins M.J."/>
            <person name="Karaoz U."/>
            <person name="Brodie E.L."/>
            <person name="Williams K.H."/>
            <person name="Hubbard S.S."/>
            <person name="Banfield J.F."/>
        </authorList>
    </citation>
    <scope>NUCLEOTIDE SEQUENCE [LARGE SCALE GENOMIC DNA]</scope>
</reference>
<accession>A0A1G2B7H3</accession>
<name>A0A1G2B7H3_9BACT</name>